<feature type="domain" description="CSD" evidence="6">
    <location>
        <begin position="21"/>
        <end position="84"/>
    </location>
</feature>
<dbReference type="PROSITE" id="PS51857">
    <property type="entry name" value="CSD_2"/>
    <property type="match status" value="3"/>
</dbReference>
<dbReference type="PANTHER" id="PTHR12913">
    <property type="entry name" value="UNR PROTEIN N-RAS UPSTREAM GENE PROTEIN"/>
    <property type="match status" value="1"/>
</dbReference>
<evidence type="ECO:0000256" key="3">
    <source>
        <dbReference type="ARBA" id="ARBA00022737"/>
    </source>
</evidence>
<dbReference type="PANTHER" id="PTHR12913:SF1">
    <property type="entry name" value="COLD SHOCK DOMAIN-CONTAINING PROTEIN E1"/>
    <property type="match status" value="1"/>
</dbReference>
<gene>
    <name evidence="7" type="ORF">LOD99_3721</name>
</gene>
<dbReference type="InterPro" id="IPR002059">
    <property type="entry name" value="CSP_DNA-bd"/>
</dbReference>
<comment type="subcellular location">
    <subcellularLocation>
        <location evidence="1">Cytoplasm</location>
    </subcellularLocation>
</comment>
<dbReference type="AlphaFoldDB" id="A0AAV7JW99"/>
<evidence type="ECO:0000256" key="2">
    <source>
        <dbReference type="ARBA" id="ARBA00022490"/>
    </source>
</evidence>
<comment type="similarity">
    <text evidence="5">Belongs to the UNR family.</text>
</comment>
<evidence type="ECO:0000256" key="1">
    <source>
        <dbReference type="ARBA" id="ARBA00004496"/>
    </source>
</evidence>
<dbReference type="InterPro" id="IPR011129">
    <property type="entry name" value="CSD"/>
</dbReference>
<reference evidence="7 8" key="1">
    <citation type="journal article" date="2023" name="BMC Biol.">
        <title>The compact genome of the sponge Oopsacas minuta (Hexactinellida) is lacking key metazoan core genes.</title>
        <authorList>
            <person name="Santini S."/>
            <person name="Schenkelaars Q."/>
            <person name="Jourda C."/>
            <person name="Duchesne M."/>
            <person name="Belahbib H."/>
            <person name="Rocher C."/>
            <person name="Selva M."/>
            <person name="Riesgo A."/>
            <person name="Vervoort M."/>
            <person name="Leys S.P."/>
            <person name="Kodjabachian L."/>
            <person name="Le Bivic A."/>
            <person name="Borchiellini C."/>
            <person name="Claverie J.M."/>
            <person name="Renard E."/>
        </authorList>
    </citation>
    <scope>NUCLEOTIDE SEQUENCE [LARGE SCALE GENOMIC DNA]</scope>
    <source>
        <strain evidence="7">SPO-2</strain>
    </source>
</reference>
<keyword evidence="4" id="KW-0694">RNA-binding</keyword>
<dbReference type="CDD" id="cd04458">
    <property type="entry name" value="CSP_CDS"/>
    <property type="match status" value="1"/>
</dbReference>
<dbReference type="GO" id="GO:0003723">
    <property type="term" value="F:RNA binding"/>
    <property type="evidence" value="ECO:0007669"/>
    <property type="project" value="UniProtKB-KW"/>
</dbReference>
<evidence type="ECO:0000313" key="7">
    <source>
        <dbReference type="EMBL" id="KAI6653196.1"/>
    </source>
</evidence>
<comment type="caution">
    <text evidence="7">The sequence shown here is derived from an EMBL/GenBank/DDBJ whole genome shotgun (WGS) entry which is preliminary data.</text>
</comment>
<dbReference type="EMBL" id="JAKMXF010000288">
    <property type="protein sequence ID" value="KAI6653196.1"/>
    <property type="molecule type" value="Genomic_DNA"/>
</dbReference>
<dbReference type="Proteomes" id="UP001165289">
    <property type="component" value="Unassembled WGS sequence"/>
</dbReference>
<dbReference type="Gene3D" id="2.40.50.140">
    <property type="entry name" value="Nucleic acid-binding proteins"/>
    <property type="match status" value="5"/>
</dbReference>
<accession>A0AAV7JW99</accession>
<sequence length="865" mass="96591">MLASPLQKIHQMPQTTLKVMRETGIIERLMENYGFIACCERDATVFFHKSQFMGPEALKVGMEVEFEVGTDKKNGKLIARRLMMLPKGSVSFEIVTPDKLFGHVIQESAPSVSPTKTLQKRIPNSPHSPKNGQIVVNQSGECFFIPYDASDVVNNQGLKKGDKVSFYIAVDKRTHTTMARRLIVVEPVLPPFLRGVISSLRSTYGFIDREDVVEEVYFHFSEFQSNINAVTLLAAVEFVPIMSGGKLQATQVKLLPAETVVIKEISKELYKGTVTMLPVPNGKQKHVTTRNGEIISDNLAGMRLDFSQNDMVNKYTLKEGDLVSFHVMSDKRNLNKWATRVTLEEMIDKDTKSRESGIVVTVKDGYAFIRCAERKARIFFHFSEIVDSDQTVQVNSEVEFSTAEEPVTARLLAIRIKKLPEGTIALETSDITYEGEIVKEFRPQTRDVTSPSNTLAQKASSTDGFGNIQYWTPEGELERILYFENENTPLIGDIVIFHVTQTKGGSACHAVDIVVSKRCEDVEFRGFVSCLKDGYGFLEREDHTMETFFQFSALKDAKTSDIDIGSEVKYTQGVKNSKISAISVHLIPAGTIIREEVHNNVFEGIVTAQWKGAEQSSHGKITPDESHLATNPYLPTNLPFSSSSLRTPKLNPELHQKVTFQIGIHPVTRQVRAVNVTIPQEQIKRYRGVVELVKENMRGMYGFINIIGEESNFYFQMSSVIHGAPLLAGDEVECELVLNEKTRKLVAIEIIKLHSVSRPVRTPSCSDIQKLNRSLDLEILRQPSSPILIGNGFNLNRSTLPLSSSASSKLNADANEFVPELMNLKITSSESPMGSSTPLNFSNITKLNSSFLKSETGVLTISNEW</sequence>
<dbReference type="SUPFAM" id="SSF50249">
    <property type="entry name" value="Nucleic acid-binding proteins"/>
    <property type="match status" value="5"/>
</dbReference>
<protein>
    <submittedName>
        <fullName evidence="7">Cold shock domain-containing protein E1-like</fullName>
    </submittedName>
</protein>
<dbReference type="SMART" id="SM00357">
    <property type="entry name" value="CSP"/>
    <property type="match status" value="5"/>
</dbReference>
<name>A0AAV7JW99_9METZ</name>
<organism evidence="7 8">
    <name type="scientific">Oopsacas minuta</name>
    <dbReference type="NCBI Taxonomy" id="111878"/>
    <lineage>
        <taxon>Eukaryota</taxon>
        <taxon>Metazoa</taxon>
        <taxon>Porifera</taxon>
        <taxon>Hexactinellida</taxon>
        <taxon>Hexasterophora</taxon>
        <taxon>Lyssacinosida</taxon>
        <taxon>Leucopsacidae</taxon>
        <taxon>Oopsacas</taxon>
    </lineage>
</organism>
<feature type="domain" description="CSD" evidence="6">
    <location>
        <begin position="192"/>
        <end position="254"/>
    </location>
</feature>
<dbReference type="InterPro" id="IPR012340">
    <property type="entry name" value="NA-bd_OB-fold"/>
</dbReference>
<dbReference type="InterPro" id="IPR056400">
    <property type="entry name" value="CSDE1"/>
</dbReference>
<keyword evidence="3" id="KW-0677">Repeat</keyword>
<proteinExistence type="inferred from homology"/>
<evidence type="ECO:0000259" key="6">
    <source>
        <dbReference type="PROSITE" id="PS51857"/>
    </source>
</evidence>
<evidence type="ECO:0000313" key="8">
    <source>
        <dbReference type="Proteomes" id="UP001165289"/>
    </source>
</evidence>
<feature type="domain" description="CSD" evidence="6">
    <location>
        <begin position="354"/>
        <end position="418"/>
    </location>
</feature>
<dbReference type="GO" id="GO:0005737">
    <property type="term" value="C:cytoplasm"/>
    <property type="evidence" value="ECO:0007669"/>
    <property type="project" value="UniProtKB-SubCell"/>
</dbReference>
<dbReference type="Pfam" id="PF00313">
    <property type="entry name" value="CSD"/>
    <property type="match status" value="4"/>
</dbReference>
<evidence type="ECO:0000256" key="4">
    <source>
        <dbReference type="ARBA" id="ARBA00022884"/>
    </source>
</evidence>
<keyword evidence="8" id="KW-1185">Reference proteome</keyword>
<evidence type="ECO:0000256" key="5">
    <source>
        <dbReference type="ARBA" id="ARBA00044751"/>
    </source>
</evidence>
<keyword evidence="2" id="KW-0963">Cytoplasm</keyword>
<dbReference type="Pfam" id="PF23456">
    <property type="entry name" value="CSDE1"/>
    <property type="match status" value="1"/>
</dbReference>